<reference evidence="2 3" key="1">
    <citation type="journal article" date="2017" name="Plant Biotechnol. J.">
        <title>A comprehensive draft genome sequence for lupin (Lupinus angustifolius), an emerging health food: insights into plant-microbe interactions and legume evolution.</title>
        <authorList>
            <person name="Hane J.K."/>
            <person name="Ming Y."/>
            <person name="Kamphuis L.G."/>
            <person name="Nelson M.N."/>
            <person name="Garg G."/>
            <person name="Atkins C.A."/>
            <person name="Bayer P.E."/>
            <person name="Bravo A."/>
            <person name="Bringans S."/>
            <person name="Cannon S."/>
            <person name="Edwards D."/>
            <person name="Foley R."/>
            <person name="Gao L.L."/>
            <person name="Harrison M.J."/>
            <person name="Huang W."/>
            <person name="Hurgobin B."/>
            <person name="Li S."/>
            <person name="Liu C.W."/>
            <person name="McGrath A."/>
            <person name="Morahan G."/>
            <person name="Murray J."/>
            <person name="Weller J."/>
            <person name="Jian J."/>
            <person name="Singh K.B."/>
        </authorList>
    </citation>
    <scope>NUCLEOTIDE SEQUENCE [LARGE SCALE GENOMIC DNA]</scope>
    <source>
        <strain evidence="3">cv. Tanjil</strain>
        <tissue evidence="2">Whole plant</tissue>
    </source>
</reference>
<evidence type="ECO:0000256" key="1">
    <source>
        <dbReference type="SAM" id="Coils"/>
    </source>
</evidence>
<comment type="caution">
    <text evidence="2">The sequence shown here is derived from an EMBL/GenBank/DDBJ whole genome shotgun (WGS) entry which is preliminary data.</text>
</comment>
<dbReference type="AlphaFoldDB" id="A0A394DCE5"/>
<name>A0A394DCE5_LUPAN</name>
<sequence>MKRNEEIIILKKEHENEVNTEKQKFQGMEVTLKWLFKHNNPDLDNEALDAIMSNYVYPMRIV</sequence>
<dbReference type="Gramene" id="OIW20709">
    <property type="protein sequence ID" value="OIW20709"/>
    <property type="gene ID" value="TanjilG_21043"/>
</dbReference>
<dbReference type="EMBL" id="MLAU01013826">
    <property type="protein sequence ID" value="OIW20709.1"/>
    <property type="molecule type" value="Genomic_DNA"/>
</dbReference>
<gene>
    <name evidence="2" type="ORF">TanjilG_21043</name>
</gene>
<proteinExistence type="predicted"/>
<accession>A0A394DCE5</accession>
<feature type="coiled-coil region" evidence="1">
    <location>
        <begin position="4"/>
        <end position="31"/>
    </location>
</feature>
<evidence type="ECO:0000313" key="2">
    <source>
        <dbReference type="EMBL" id="OIW20709.1"/>
    </source>
</evidence>
<keyword evidence="1" id="KW-0175">Coiled coil</keyword>
<dbReference type="Proteomes" id="UP000188354">
    <property type="component" value="Unassembled WGS sequence"/>
</dbReference>
<organism evidence="2 3">
    <name type="scientific">Lupinus angustifolius</name>
    <name type="common">Narrow-leaved blue lupine</name>
    <dbReference type="NCBI Taxonomy" id="3871"/>
    <lineage>
        <taxon>Eukaryota</taxon>
        <taxon>Viridiplantae</taxon>
        <taxon>Streptophyta</taxon>
        <taxon>Embryophyta</taxon>
        <taxon>Tracheophyta</taxon>
        <taxon>Spermatophyta</taxon>
        <taxon>Magnoliopsida</taxon>
        <taxon>eudicotyledons</taxon>
        <taxon>Gunneridae</taxon>
        <taxon>Pentapetalae</taxon>
        <taxon>rosids</taxon>
        <taxon>fabids</taxon>
        <taxon>Fabales</taxon>
        <taxon>Fabaceae</taxon>
        <taxon>Papilionoideae</taxon>
        <taxon>50 kb inversion clade</taxon>
        <taxon>genistoids sensu lato</taxon>
        <taxon>core genistoids</taxon>
        <taxon>Genisteae</taxon>
        <taxon>Lupinus</taxon>
    </lineage>
</organism>
<protein>
    <submittedName>
        <fullName evidence="2">Uncharacterized protein</fullName>
    </submittedName>
</protein>
<evidence type="ECO:0000313" key="3">
    <source>
        <dbReference type="Proteomes" id="UP000188354"/>
    </source>
</evidence>
<keyword evidence="3" id="KW-1185">Reference proteome</keyword>